<protein>
    <submittedName>
        <fullName evidence="1">Uncharacterized protein</fullName>
    </submittedName>
</protein>
<evidence type="ECO:0000313" key="2">
    <source>
        <dbReference type="Proteomes" id="UP000642748"/>
    </source>
</evidence>
<dbReference type="AlphaFoldDB" id="A0A8J3VT61"/>
<accession>A0A8J3VT61</accession>
<keyword evidence="2" id="KW-1185">Reference proteome</keyword>
<sequence>MSVTVLPAKLTVSSLFDVDELPPFTPTLQAASTAPATTTEASLAAARALEIPFMTSTDPLCVSGVGSPPPAGA</sequence>
<organism evidence="1 2">
    <name type="scientific">Rugosimonospora africana</name>
    <dbReference type="NCBI Taxonomy" id="556532"/>
    <lineage>
        <taxon>Bacteria</taxon>
        <taxon>Bacillati</taxon>
        <taxon>Actinomycetota</taxon>
        <taxon>Actinomycetes</taxon>
        <taxon>Micromonosporales</taxon>
        <taxon>Micromonosporaceae</taxon>
        <taxon>Rugosimonospora</taxon>
    </lineage>
</organism>
<reference evidence="1" key="1">
    <citation type="submission" date="2021-01" db="EMBL/GenBank/DDBJ databases">
        <title>Whole genome shotgun sequence of Rugosimonospora africana NBRC 104875.</title>
        <authorList>
            <person name="Komaki H."/>
            <person name="Tamura T."/>
        </authorList>
    </citation>
    <scope>NUCLEOTIDE SEQUENCE</scope>
    <source>
        <strain evidence="1">NBRC 104875</strain>
    </source>
</reference>
<evidence type="ECO:0000313" key="1">
    <source>
        <dbReference type="EMBL" id="GIH17754.1"/>
    </source>
</evidence>
<dbReference type="EMBL" id="BONZ01000057">
    <property type="protein sequence ID" value="GIH17754.1"/>
    <property type="molecule type" value="Genomic_DNA"/>
</dbReference>
<dbReference type="Proteomes" id="UP000642748">
    <property type="component" value="Unassembled WGS sequence"/>
</dbReference>
<comment type="caution">
    <text evidence="1">The sequence shown here is derived from an EMBL/GenBank/DDBJ whole genome shotgun (WGS) entry which is preliminary data.</text>
</comment>
<gene>
    <name evidence="1" type="ORF">Raf01_59260</name>
</gene>
<name>A0A8J3VT61_9ACTN</name>
<proteinExistence type="predicted"/>